<evidence type="ECO:0000256" key="3">
    <source>
        <dbReference type="ARBA" id="ARBA00023295"/>
    </source>
</evidence>
<keyword evidence="6" id="KW-1185">Reference proteome</keyword>
<feature type="domain" description="Glycosyl hydrolase family 13 catalytic" evidence="4">
    <location>
        <begin position="15"/>
        <end position="414"/>
    </location>
</feature>
<dbReference type="Gene3D" id="2.60.40.1180">
    <property type="entry name" value="Golgi alpha-mannosidase II"/>
    <property type="match status" value="1"/>
</dbReference>
<dbReference type="SUPFAM" id="SSF51011">
    <property type="entry name" value="Glycosyl hydrolase domain"/>
    <property type="match status" value="1"/>
</dbReference>
<dbReference type="NCBIfam" id="NF008183">
    <property type="entry name" value="PRK10933.1"/>
    <property type="match status" value="1"/>
</dbReference>
<evidence type="ECO:0000313" key="6">
    <source>
        <dbReference type="Proteomes" id="UP000295719"/>
    </source>
</evidence>
<dbReference type="AlphaFoldDB" id="A0A4V2W3L4"/>
<dbReference type="FunFam" id="3.90.400.10:FF:000002">
    <property type="entry name" value="Sucrose isomerase"/>
    <property type="match status" value="1"/>
</dbReference>
<dbReference type="SUPFAM" id="SSF51445">
    <property type="entry name" value="(Trans)glycosidases"/>
    <property type="match status" value="1"/>
</dbReference>
<accession>A0A4V2W3L4</accession>
<sequence>MNTPAPWWQNAVIYQIYPKSFQDSTGNGTGDLPGITQRLDYLQRLGVDALWMTPVFVSPQIDNGYDVADYCAIDPAYGTLEDFDRLVAAAHQRGIRVIIDMVFNHTSTRHPWFHASLDPDSHWRQWYIWRNGRAGGPPNNWLSKFGGSAWSQAGIGGHYYLHLFAAEQADLNWEHPPVRQALGRICHFWADRGIDGMRLDVLNLVSKPSDLPDAPQGDGRCFYTDGPRVNEYIRQMNREVFQPRGLMTIGEMSSTTMEKSLANASLGGGTLSMIAHFHHLKIDYPAGDKWSLGKPDFIKLKQIFAGWQQGFHGRAWQALFWCNHDQPRILSRFGDPGTYRVASAKMLAMALHGMQGTPIIYQGEELGMTDPGFTDLDQYRDVESLNMFGAFHAHGVDPAQLLTILARRSRDNGRTPMQWDDSPQAGFTTGIPWIGLCGNHQRINAAGAIADKDSVFHCYRQLIQLRKTLPVLVDGDYQDLCPAHPWIWCYQRSWRGERLLVVVNLGSETQSWHPTAADNGRWRRVISNYDDAPATPAPLVLRPWEAIWWHLGQTAAGS</sequence>
<evidence type="ECO:0000256" key="1">
    <source>
        <dbReference type="ARBA" id="ARBA00008061"/>
    </source>
</evidence>
<dbReference type="PANTHER" id="PTHR10357">
    <property type="entry name" value="ALPHA-AMYLASE FAMILY MEMBER"/>
    <property type="match status" value="1"/>
</dbReference>
<protein>
    <submittedName>
        <fullName evidence="5">Trehalose-6-phosphate hydrolase</fullName>
    </submittedName>
</protein>
<evidence type="ECO:0000259" key="4">
    <source>
        <dbReference type="SMART" id="SM00642"/>
    </source>
</evidence>
<name>A0A4V2W3L4_9GAMM</name>
<dbReference type="FunFam" id="2.60.40.1180:FF:000007">
    <property type="entry name" value="Sucrose isomerase"/>
    <property type="match status" value="1"/>
</dbReference>
<dbReference type="PANTHER" id="PTHR10357:SF179">
    <property type="entry name" value="NEUTRAL AND BASIC AMINO ACID TRANSPORT PROTEIN RBAT"/>
    <property type="match status" value="1"/>
</dbReference>
<proteinExistence type="inferred from homology"/>
<dbReference type="InterPro" id="IPR006047">
    <property type="entry name" value="GH13_cat_dom"/>
</dbReference>
<dbReference type="EMBL" id="SMCR01000012">
    <property type="protein sequence ID" value="TCV92469.1"/>
    <property type="molecule type" value="Genomic_DNA"/>
</dbReference>
<dbReference type="InterPro" id="IPR017853">
    <property type="entry name" value="GH"/>
</dbReference>
<dbReference type="GO" id="GO:0004556">
    <property type="term" value="F:alpha-amylase activity"/>
    <property type="evidence" value="ECO:0007669"/>
    <property type="project" value="TreeGrafter"/>
</dbReference>
<dbReference type="OrthoDB" id="9805159at2"/>
<dbReference type="RefSeq" id="WP_131867293.1">
    <property type="nucleotide sequence ID" value="NZ_SMCR01000012.1"/>
</dbReference>
<evidence type="ECO:0000313" key="5">
    <source>
        <dbReference type="EMBL" id="TCV92469.1"/>
    </source>
</evidence>
<dbReference type="SMART" id="SM00642">
    <property type="entry name" value="Aamy"/>
    <property type="match status" value="1"/>
</dbReference>
<reference evidence="5 6" key="1">
    <citation type="submission" date="2019-03" db="EMBL/GenBank/DDBJ databases">
        <title>Genomic Encyclopedia of Type Strains, Phase IV (KMG-IV): sequencing the most valuable type-strain genomes for metagenomic binning, comparative biology and taxonomic classification.</title>
        <authorList>
            <person name="Goeker M."/>
        </authorList>
    </citation>
    <scope>NUCLEOTIDE SEQUENCE [LARGE SCALE GENOMIC DNA]</scope>
    <source>
        <strain evidence="5 6">DSM 19580</strain>
    </source>
</reference>
<organism evidence="5 6">
    <name type="scientific">Biostraticola tofi</name>
    <dbReference type="NCBI Taxonomy" id="466109"/>
    <lineage>
        <taxon>Bacteria</taxon>
        <taxon>Pseudomonadati</taxon>
        <taxon>Pseudomonadota</taxon>
        <taxon>Gammaproteobacteria</taxon>
        <taxon>Enterobacterales</taxon>
        <taxon>Bruguierivoracaceae</taxon>
        <taxon>Biostraticola</taxon>
    </lineage>
</organism>
<dbReference type="Proteomes" id="UP000295719">
    <property type="component" value="Unassembled WGS sequence"/>
</dbReference>
<dbReference type="Gene3D" id="3.90.400.10">
    <property type="entry name" value="Oligo-1,6-glucosidase, Domain 2"/>
    <property type="match status" value="1"/>
</dbReference>
<dbReference type="GO" id="GO:0009313">
    <property type="term" value="P:oligosaccharide catabolic process"/>
    <property type="evidence" value="ECO:0007669"/>
    <property type="project" value="TreeGrafter"/>
</dbReference>
<keyword evidence="3" id="KW-0326">Glycosidase</keyword>
<dbReference type="InterPro" id="IPR013780">
    <property type="entry name" value="Glyco_hydro_b"/>
</dbReference>
<dbReference type="FunFam" id="3.20.20.80:FF:000064">
    <property type="entry name" value="Oligo-1,6-glucosidase"/>
    <property type="match status" value="1"/>
</dbReference>
<comment type="similarity">
    <text evidence="1">Belongs to the glycosyl hydrolase 13 family.</text>
</comment>
<dbReference type="Gene3D" id="3.20.20.80">
    <property type="entry name" value="Glycosidases"/>
    <property type="match status" value="1"/>
</dbReference>
<dbReference type="CDD" id="cd11333">
    <property type="entry name" value="AmyAc_SI_OligoGlu_DGase"/>
    <property type="match status" value="1"/>
</dbReference>
<comment type="caution">
    <text evidence="5">The sequence shown here is derived from an EMBL/GenBank/DDBJ whole genome shotgun (WGS) entry which is preliminary data.</text>
</comment>
<dbReference type="Pfam" id="PF00128">
    <property type="entry name" value="Alpha-amylase"/>
    <property type="match status" value="1"/>
</dbReference>
<gene>
    <name evidence="5" type="ORF">EDC52_11225</name>
</gene>
<keyword evidence="2 5" id="KW-0378">Hydrolase</keyword>
<dbReference type="InterPro" id="IPR045857">
    <property type="entry name" value="O16G_dom_2"/>
</dbReference>
<evidence type="ECO:0000256" key="2">
    <source>
        <dbReference type="ARBA" id="ARBA00022801"/>
    </source>
</evidence>